<reference evidence="8" key="1">
    <citation type="submission" date="2022-06" db="EMBL/GenBank/DDBJ databases">
        <title>Complete genome sequence of Streptomyces nigrescens HEK616.</title>
        <authorList>
            <person name="Asamizu S."/>
            <person name="Onaka H."/>
        </authorList>
    </citation>
    <scope>NUCLEOTIDE SEQUENCE</scope>
    <source>
        <strain evidence="8">HEK616</strain>
    </source>
</reference>
<evidence type="ECO:0000256" key="3">
    <source>
        <dbReference type="ARBA" id="ARBA00022692"/>
    </source>
</evidence>
<dbReference type="InterPro" id="IPR029151">
    <property type="entry name" value="Sensor-like_sf"/>
</dbReference>
<evidence type="ECO:0000256" key="6">
    <source>
        <dbReference type="SAM" id="Phobius"/>
    </source>
</evidence>
<evidence type="ECO:0000256" key="2">
    <source>
        <dbReference type="ARBA" id="ARBA00022475"/>
    </source>
</evidence>
<dbReference type="Pfam" id="PF17203">
    <property type="entry name" value="sCache_3_2"/>
    <property type="match status" value="1"/>
</dbReference>
<dbReference type="SUPFAM" id="SSF103190">
    <property type="entry name" value="Sensory domain-like"/>
    <property type="match status" value="1"/>
</dbReference>
<comment type="subcellular location">
    <subcellularLocation>
        <location evidence="1">Cell membrane</location>
        <topology evidence="1">Multi-pass membrane protein</topology>
    </subcellularLocation>
</comment>
<dbReference type="InterPro" id="IPR033463">
    <property type="entry name" value="sCache_3"/>
</dbReference>
<dbReference type="Gene3D" id="3.30.450.20">
    <property type="entry name" value="PAS domain"/>
    <property type="match status" value="1"/>
</dbReference>
<dbReference type="EMBL" id="AP026073">
    <property type="protein sequence ID" value="BDM69238.1"/>
    <property type="molecule type" value="Genomic_DNA"/>
</dbReference>
<evidence type="ECO:0000313" key="9">
    <source>
        <dbReference type="Proteomes" id="UP001059597"/>
    </source>
</evidence>
<evidence type="ECO:0000256" key="4">
    <source>
        <dbReference type="ARBA" id="ARBA00022989"/>
    </source>
</evidence>
<sequence length="227" mass="24020">MRKELRVTCIHTWLENGQIWLRRVRTALARRAEDPRHGTGGRSSVAGQVFVLMSAIVIVLAAAAGAVQVLQARSESEQTAGARSLGVAVGFAHAPGTAAALRAPDPTAVLQPRTQAIRRDSGVDFVAVLSPTGIRYTDPVPSLIGHPASGDWARALHGESFTEKFTGAPRDAIRAVVPVTDARGAVVGVVTAGVQITTVSEAVNRELPLLGARWPGRSPWPSAARHW</sequence>
<name>A0ABN6QSX3_STRNI</name>
<accession>A0ABN6QSX3</accession>
<keyword evidence="4 6" id="KW-1133">Transmembrane helix</keyword>
<evidence type="ECO:0000256" key="5">
    <source>
        <dbReference type="ARBA" id="ARBA00023136"/>
    </source>
</evidence>
<keyword evidence="9" id="KW-1185">Reference proteome</keyword>
<keyword evidence="2" id="KW-1003">Cell membrane</keyword>
<protein>
    <recommendedName>
        <fullName evidence="7">Single cache domain-containing protein</fullName>
    </recommendedName>
</protein>
<keyword evidence="5 6" id="KW-0472">Membrane</keyword>
<dbReference type="Proteomes" id="UP001059597">
    <property type="component" value="Chromosome"/>
</dbReference>
<gene>
    <name evidence="8" type="ORF">HEK616_27250</name>
</gene>
<proteinExistence type="predicted"/>
<evidence type="ECO:0000256" key="1">
    <source>
        <dbReference type="ARBA" id="ARBA00004651"/>
    </source>
</evidence>
<feature type="domain" description="Single cache" evidence="7">
    <location>
        <begin position="72"/>
        <end position="205"/>
    </location>
</feature>
<evidence type="ECO:0000313" key="8">
    <source>
        <dbReference type="EMBL" id="BDM69238.1"/>
    </source>
</evidence>
<evidence type="ECO:0000259" key="7">
    <source>
        <dbReference type="Pfam" id="PF17203"/>
    </source>
</evidence>
<feature type="transmembrane region" description="Helical" evidence="6">
    <location>
        <begin position="49"/>
        <end position="70"/>
    </location>
</feature>
<organism evidence="8 9">
    <name type="scientific">Streptomyces nigrescens</name>
    <dbReference type="NCBI Taxonomy" id="1920"/>
    <lineage>
        <taxon>Bacteria</taxon>
        <taxon>Bacillati</taxon>
        <taxon>Actinomycetota</taxon>
        <taxon>Actinomycetes</taxon>
        <taxon>Kitasatosporales</taxon>
        <taxon>Streptomycetaceae</taxon>
        <taxon>Streptomyces</taxon>
    </lineage>
</organism>
<keyword evidence="3 6" id="KW-0812">Transmembrane</keyword>